<proteinExistence type="predicted"/>
<protein>
    <submittedName>
        <fullName evidence="1">Uncharacterized protein</fullName>
    </submittedName>
</protein>
<gene>
    <name evidence="1" type="ORF">DICVIV_07177</name>
</gene>
<dbReference type="EMBL" id="KN716336">
    <property type="protein sequence ID" value="KJH46761.1"/>
    <property type="molecule type" value="Genomic_DNA"/>
</dbReference>
<reference evidence="1 2" key="1">
    <citation type="submission" date="2013-11" db="EMBL/GenBank/DDBJ databases">
        <title>Draft genome of the bovine lungworm Dictyocaulus viviparus.</title>
        <authorList>
            <person name="Mitreva M."/>
        </authorList>
    </citation>
    <scope>NUCLEOTIDE SEQUENCE [LARGE SCALE GENOMIC DNA]</scope>
    <source>
        <strain evidence="1 2">HannoverDv2000</strain>
    </source>
</reference>
<evidence type="ECO:0000313" key="2">
    <source>
        <dbReference type="Proteomes" id="UP000053766"/>
    </source>
</evidence>
<dbReference type="Proteomes" id="UP000053766">
    <property type="component" value="Unassembled WGS sequence"/>
</dbReference>
<reference evidence="2" key="2">
    <citation type="journal article" date="2016" name="Sci. Rep.">
        <title>Dictyocaulus viviparus genome, variome and transcriptome elucidate lungworm biology and support future intervention.</title>
        <authorList>
            <person name="McNulty S.N."/>
            <person name="Strube C."/>
            <person name="Rosa B.A."/>
            <person name="Martin J.C."/>
            <person name="Tyagi R."/>
            <person name="Choi Y.J."/>
            <person name="Wang Q."/>
            <person name="Hallsworth Pepin K."/>
            <person name="Zhang X."/>
            <person name="Ozersky P."/>
            <person name="Wilson R.K."/>
            <person name="Sternberg P.W."/>
            <person name="Gasser R.B."/>
            <person name="Mitreva M."/>
        </authorList>
    </citation>
    <scope>NUCLEOTIDE SEQUENCE [LARGE SCALE GENOMIC DNA]</scope>
    <source>
        <strain evidence="2">HannoverDv2000</strain>
    </source>
</reference>
<organism evidence="1 2">
    <name type="scientific">Dictyocaulus viviparus</name>
    <name type="common">Bovine lungworm</name>
    <dbReference type="NCBI Taxonomy" id="29172"/>
    <lineage>
        <taxon>Eukaryota</taxon>
        <taxon>Metazoa</taxon>
        <taxon>Ecdysozoa</taxon>
        <taxon>Nematoda</taxon>
        <taxon>Chromadorea</taxon>
        <taxon>Rhabditida</taxon>
        <taxon>Rhabditina</taxon>
        <taxon>Rhabditomorpha</taxon>
        <taxon>Strongyloidea</taxon>
        <taxon>Metastrongylidae</taxon>
        <taxon>Dictyocaulus</taxon>
    </lineage>
</organism>
<evidence type="ECO:0000313" key="1">
    <source>
        <dbReference type="EMBL" id="KJH46761.1"/>
    </source>
</evidence>
<dbReference type="AlphaFoldDB" id="A0A0D8XWN9"/>
<name>A0A0D8XWN9_DICVI</name>
<accession>A0A0D8XWN9</accession>
<sequence>MSSLINNTDHRRLGLAGRLVMPPMFSVETMDGVPTLSYLEGSLYPAEPNHNAFIHLTDYATRPIAIGP</sequence>
<keyword evidence="2" id="KW-1185">Reference proteome</keyword>